<comment type="caution">
    <text evidence="6">The sequence shown here is derived from an EMBL/GenBank/DDBJ whole genome shotgun (WGS) entry which is preliminary data.</text>
</comment>
<comment type="subcellular location">
    <subcellularLocation>
        <location evidence="1">Membrane</location>
        <topology evidence="1">Single-pass membrane protein</topology>
    </subcellularLocation>
</comment>
<dbReference type="InterPro" id="IPR023353">
    <property type="entry name" value="LemA-like_dom_sf"/>
</dbReference>
<dbReference type="STRING" id="1497955.HMPREF1872_00495"/>
<keyword evidence="4" id="KW-1133">Transmembrane helix</keyword>
<keyword evidence="3" id="KW-0812">Transmembrane</keyword>
<reference evidence="7" key="1">
    <citation type="submission" date="2016-01" db="EMBL/GenBank/DDBJ databases">
        <authorList>
            <person name="Mitreva M."/>
            <person name="Pepin K.H."/>
            <person name="Mihindukulasuriya K.A."/>
            <person name="Fulton R."/>
            <person name="Fronick C."/>
            <person name="O'Laughlin M."/>
            <person name="Miner T."/>
            <person name="Herter B."/>
            <person name="Rosa B.A."/>
            <person name="Cordes M."/>
            <person name="Tomlinson C."/>
            <person name="Wollam A."/>
            <person name="Palsikar V.B."/>
            <person name="Mardis E.R."/>
            <person name="Wilson R.K."/>
        </authorList>
    </citation>
    <scope>NUCLEOTIDE SEQUENCE [LARGE SCALE GENOMIC DNA]</scope>
    <source>
        <strain evidence="7">KA00274</strain>
    </source>
</reference>
<dbReference type="InterPro" id="IPR007156">
    <property type="entry name" value="MamQ_LemA"/>
</dbReference>
<evidence type="ECO:0000256" key="4">
    <source>
        <dbReference type="ARBA" id="ARBA00022989"/>
    </source>
</evidence>
<gene>
    <name evidence="6" type="ORF">HMPREF1872_00495</name>
</gene>
<dbReference type="Pfam" id="PF04011">
    <property type="entry name" value="LemA"/>
    <property type="match status" value="1"/>
</dbReference>
<keyword evidence="5" id="KW-0472">Membrane</keyword>
<evidence type="ECO:0000256" key="1">
    <source>
        <dbReference type="ARBA" id="ARBA00004167"/>
    </source>
</evidence>
<dbReference type="PANTHER" id="PTHR34478">
    <property type="entry name" value="PROTEIN LEMA"/>
    <property type="match status" value="1"/>
</dbReference>
<proteinExistence type="inferred from homology"/>
<dbReference type="Gene3D" id="1.20.1440.20">
    <property type="entry name" value="LemA-like domain"/>
    <property type="match status" value="1"/>
</dbReference>
<sequence length="187" mass="20617">MKKKSALGVAIIVVLILVLTGTSYNSLLSKQINVEEKVANIDSQLQRRADLIPNLVGTVKGYVKHEDDVFKAVNEARTKLLAAKTMPEKAEASQTTQAALGRLLAVAENYPELKSDKLYTNLMDELAGTENRLAYARDEYNQAAKANNQAVSRFPSVIFARLFSFNKVDYFQATKAAQTAPTVDFSK</sequence>
<organism evidence="6 7">
    <name type="scientific">Amygdalobacter nucleatus</name>
    <dbReference type="NCBI Taxonomy" id="3029274"/>
    <lineage>
        <taxon>Bacteria</taxon>
        <taxon>Bacillati</taxon>
        <taxon>Bacillota</taxon>
        <taxon>Clostridia</taxon>
        <taxon>Eubacteriales</taxon>
        <taxon>Oscillospiraceae</taxon>
        <taxon>Amygdalobacter</taxon>
    </lineage>
</organism>
<evidence type="ECO:0000313" key="6">
    <source>
        <dbReference type="EMBL" id="KXB42021.1"/>
    </source>
</evidence>
<accession>A0A133YFQ4</accession>
<evidence type="ECO:0000256" key="5">
    <source>
        <dbReference type="ARBA" id="ARBA00023136"/>
    </source>
</evidence>
<dbReference type="PANTHER" id="PTHR34478:SF2">
    <property type="entry name" value="MEMBRANE PROTEIN"/>
    <property type="match status" value="1"/>
</dbReference>
<evidence type="ECO:0000256" key="3">
    <source>
        <dbReference type="ARBA" id="ARBA00022692"/>
    </source>
</evidence>
<dbReference type="GO" id="GO:0016020">
    <property type="term" value="C:membrane"/>
    <property type="evidence" value="ECO:0007669"/>
    <property type="project" value="UniProtKB-SubCell"/>
</dbReference>
<evidence type="ECO:0000313" key="7">
    <source>
        <dbReference type="Proteomes" id="UP000070080"/>
    </source>
</evidence>
<dbReference type="AlphaFoldDB" id="A0A133YFQ4"/>
<comment type="similarity">
    <text evidence="2">Belongs to the LemA family.</text>
</comment>
<dbReference type="OrthoDB" id="9804152at2"/>
<keyword evidence="7" id="KW-1185">Reference proteome</keyword>
<dbReference type="PATRIC" id="fig|1497955.3.peg.476"/>
<dbReference type="SUPFAM" id="SSF140478">
    <property type="entry name" value="LemA-like"/>
    <property type="match status" value="1"/>
</dbReference>
<protein>
    <submittedName>
        <fullName evidence="6">LemA family protein</fullName>
    </submittedName>
</protein>
<dbReference type="RefSeq" id="WP_066713457.1">
    <property type="nucleotide sequence ID" value="NZ_CP118869.1"/>
</dbReference>
<dbReference type="EMBL" id="LSCV01000008">
    <property type="protein sequence ID" value="KXB42021.1"/>
    <property type="molecule type" value="Genomic_DNA"/>
</dbReference>
<dbReference type="Proteomes" id="UP000070080">
    <property type="component" value="Unassembled WGS sequence"/>
</dbReference>
<evidence type="ECO:0000256" key="2">
    <source>
        <dbReference type="ARBA" id="ARBA00008854"/>
    </source>
</evidence>
<name>A0A133YFQ4_9FIRM</name>